<gene>
    <name evidence="3" type="ORF">ESCO_003562</name>
</gene>
<keyword evidence="1" id="KW-1133">Transmembrane helix</keyword>
<keyword evidence="2" id="KW-0732">Signal</keyword>
<sequence length="199" mass="22168">MTRMNVYWAALVAFVGAIAMTVAAIAEPRWIVYSVTTPQGNTFEKRIGLARYCSNLDGGFVCRPYPYKELCQDRERAFCSLWRTVGFMASFGVIFCLVDLVAFAIVMGGGKYRRATGWPIVSTMLTLVAILQLVVISIVAWLYDHDDQFAIHGWRLGASWFLGTTSAVVHLLTAAGLAASAYWLPQEEGYEFLEEARDT</sequence>
<dbReference type="Gene3D" id="1.20.140.150">
    <property type="match status" value="1"/>
</dbReference>
<feature type="chain" id="PRO_5005818904" evidence="2">
    <location>
        <begin position="25"/>
        <end position="199"/>
    </location>
</feature>
<organism evidence="3 4">
    <name type="scientific">Escovopsis weberi</name>
    <dbReference type="NCBI Taxonomy" id="150374"/>
    <lineage>
        <taxon>Eukaryota</taxon>
        <taxon>Fungi</taxon>
        <taxon>Dikarya</taxon>
        <taxon>Ascomycota</taxon>
        <taxon>Pezizomycotina</taxon>
        <taxon>Sordariomycetes</taxon>
        <taxon>Hypocreomycetidae</taxon>
        <taxon>Hypocreales</taxon>
        <taxon>Hypocreaceae</taxon>
        <taxon>Escovopsis</taxon>
    </lineage>
</organism>
<dbReference type="OrthoDB" id="61370at2759"/>
<dbReference type="Proteomes" id="UP000053831">
    <property type="component" value="Unassembled WGS sequence"/>
</dbReference>
<keyword evidence="4" id="KW-1185">Reference proteome</keyword>
<comment type="caution">
    <text evidence="3">The sequence shown here is derived from an EMBL/GenBank/DDBJ whole genome shotgun (WGS) entry which is preliminary data.</text>
</comment>
<keyword evidence="1" id="KW-0472">Membrane</keyword>
<reference evidence="3 4" key="1">
    <citation type="submission" date="2015-07" db="EMBL/GenBank/DDBJ databases">
        <title>The genome of the fungus Escovopsis weberi, a specialized disease agent of ant agriculture.</title>
        <authorList>
            <person name="de Man T.J."/>
            <person name="Stajich J.E."/>
            <person name="Kubicek C.P."/>
            <person name="Chenthamara K."/>
            <person name="Atanasova L."/>
            <person name="Druzhinina I.S."/>
            <person name="Birnbaum S."/>
            <person name="Barribeau S.M."/>
            <person name="Teiling C."/>
            <person name="Suen G."/>
            <person name="Currie C."/>
            <person name="Gerardo N.M."/>
        </authorList>
    </citation>
    <scope>NUCLEOTIDE SEQUENCE [LARGE SCALE GENOMIC DNA]</scope>
</reference>
<accession>A0A0M8N4H8</accession>
<feature type="transmembrane region" description="Helical" evidence="1">
    <location>
        <begin position="118"/>
        <end position="143"/>
    </location>
</feature>
<feature type="transmembrane region" description="Helical" evidence="1">
    <location>
        <begin position="85"/>
        <end position="106"/>
    </location>
</feature>
<name>A0A0M8N4H8_ESCWE</name>
<evidence type="ECO:0000313" key="4">
    <source>
        <dbReference type="Proteomes" id="UP000053831"/>
    </source>
</evidence>
<evidence type="ECO:0000256" key="1">
    <source>
        <dbReference type="SAM" id="Phobius"/>
    </source>
</evidence>
<dbReference type="AlphaFoldDB" id="A0A0M8N4H8"/>
<feature type="signal peptide" evidence="2">
    <location>
        <begin position="1"/>
        <end position="24"/>
    </location>
</feature>
<proteinExistence type="predicted"/>
<evidence type="ECO:0000256" key="2">
    <source>
        <dbReference type="SAM" id="SignalP"/>
    </source>
</evidence>
<protein>
    <submittedName>
        <fullName evidence="3">Uncharacterized protein</fullName>
    </submittedName>
</protein>
<keyword evidence="1" id="KW-0812">Transmembrane</keyword>
<feature type="transmembrane region" description="Helical" evidence="1">
    <location>
        <begin position="158"/>
        <end position="184"/>
    </location>
</feature>
<dbReference type="EMBL" id="LGSR01000002">
    <property type="protein sequence ID" value="KOS23037.1"/>
    <property type="molecule type" value="Genomic_DNA"/>
</dbReference>
<evidence type="ECO:0000313" key="3">
    <source>
        <dbReference type="EMBL" id="KOS23037.1"/>
    </source>
</evidence>